<dbReference type="PROSITE" id="PS50137">
    <property type="entry name" value="DS_RBD"/>
    <property type="match status" value="1"/>
</dbReference>
<evidence type="ECO:0000256" key="1">
    <source>
        <dbReference type="ARBA" id="ARBA00004173"/>
    </source>
</evidence>
<name>A0A058Z7Q8_FONAL</name>
<evidence type="ECO:0000313" key="12">
    <source>
        <dbReference type="Proteomes" id="UP000030693"/>
    </source>
</evidence>
<dbReference type="Gene3D" id="3.30.160.20">
    <property type="match status" value="1"/>
</dbReference>
<feature type="domain" description="DRBM" evidence="9">
    <location>
        <begin position="247"/>
        <end position="317"/>
    </location>
</feature>
<dbReference type="GO" id="GO:0003725">
    <property type="term" value="F:double-stranded RNA binding"/>
    <property type="evidence" value="ECO:0007669"/>
    <property type="project" value="InterPro"/>
</dbReference>
<dbReference type="PANTHER" id="PTHR11207:SF32">
    <property type="entry name" value="LARGE RIBOSOMAL SUBUNIT PROTEIN ML44"/>
    <property type="match status" value="1"/>
</dbReference>
<protein>
    <recommendedName>
        <fullName evidence="7">Large ribosomal subunit protein mL44</fullName>
    </recommendedName>
</protein>
<dbReference type="RefSeq" id="XP_009495752.1">
    <property type="nucleotide sequence ID" value="XM_009497477.1"/>
</dbReference>
<dbReference type="STRING" id="691883.A0A058Z7Q8"/>
<sequence length="351" mass="38423">MIGAVRLSARALGASAAQLSRQTAVAAAMPRAHYSANNTELPSISHLEFDGPRFTAQIPEFFEARAAAFAARIGVDFSDKKTLHQALIHPSFSPGRGNYNDRLSYLGYSLLHAIVTEHIYVTYPNLPTHAISNLVDTHLSNESLYHLGKSLGLDQLLLWKPANDTYALIIDEHQRLSANGSDFVAPAEPEPVSKDRRRGDANVIGRSFHAIAGAIYHEQGHQGVRNFANKFILSRVTDIGAGISIRNPRLVLEAFCKKYELETPTYQIIRESGRASHRSMFMVGAFSGKRLLGIGNARSIDVAQIVAAKNALRAHFLEQVQNPLQLELGPDASIEEWAPARTPASDSLPIS</sequence>
<evidence type="ECO:0000256" key="5">
    <source>
        <dbReference type="ARBA" id="ARBA00023274"/>
    </source>
</evidence>
<dbReference type="SMART" id="SM00535">
    <property type="entry name" value="RIBOc"/>
    <property type="match status" value="1"/>
</dbReference>
<dbReference type="InterPro" id="IPR036389">
    <property type="entry name" value="RNase_III_sf"/>
</dbReference>
<dbReference type="EMBL" id="KB932205">
    <property type="protein sequence ID" value="KCV70146.1"/>
    <property type="molecule type" value="Genomic_DNA"/>
</dbReference>
<comment type="similarity">
    <text evidence="6">Belongs to the ribonuclease III family. Mitochondrion-specific ribosomal protein mL44 subfamily.</text>
</comment>
<keyword evidence="12" id="KW-1185">Reference proteome</keyword>
<dbReference type="InterPro" id="IPR000999">
    <property type="entry name" value="RNase_III_dom"/>
</dbReference>
<dbReference type="PROSITE" id="PS50142">
    <property type="entry name" value="RNASE_3_2"/>
    <property type="match status" value="1"/>
</dbReference>
<feature type="domain" description="RNase III" evidence="10">
    <location>
        <begin position="66"/>
        <end position="220"/>
    </location>
</feature>
<evidence type="ECO:0000256" key="7">
    <source>
        <dbReference type="ARBA" id="ARBA00035187"/>
    </source>
</evidence>
<dbReference type="PANTHER" id="PTHR11207">
    <property type="entry name" value="RIBONUCLEASE III"/>
    <property type="match status" value="1"/>
</dbReference>
<evidence type="ECO:0000256" key="3">
    <source>
        <dbReference type="ARBA" id="ARBA00022980"/>
    </source>
</evidence>
<dbReference type="Pfam" id="PF22892">
    <property type="entry name" value="DSRM_MRPL44"/>
    <property type="match status" value="1"/>
</dbReference>
<organism evidence="11">
    <name type="scientific">Fonticula alba</name>
    <name type="common">Slime mold</name>
    <dbReference type="NCBI Taxonomy" id="691883"/>
    <lineage>
        <taxon>Eukaryota</taxon>
        <taxon>Rotosphaerida</taxon>
        <taxon>Fonticulaceae</taxon>
        <taxon>Fonticula</taxon>
    </lineage>
</organism>
<proteinExistence type="inferred from homology"/>
<dbReference type="SUPFAM" id="SSF69065">
    <property type="entry name" value="RNase III domain-like"/>
    <property type="match status" value="1"/>
</dbReference>
<dbReference type="GO" id="GO:0003735">
    <property type="term" value="F:structural constituent of ribosome"/>
    <property type="evidence" value="ECO:0007669"/>
    <property type="project" value="TreeGrafter"/>
</dbReference>
<evidence type="ECO:0000313" key="11">
    <source>
        <dbReference type="EMBL" id="KCV70146.1"/>
    </source>
</evidence>
<evidence type="ECO:0000259" key="10">
    <source>
        <dbReference type="PROSITE" id="PS50142"/>
    </source>
</evidence>
<evidence type="ECO:0000256" key="4">
    <source>
        <dbReference type="ARBA" id="ARBA00023128"/>
    </source>
</evidence>
<evidence type="ECO:0000259" key="9">
    <source>
        <dbReference type="PROSITE" id="PS50137"/>
    </source>
</evidence>
<dbReference type="GeneID" id="20528330"/>
<dbReference type="CDD" id="cd19873">
    <property type="entry name" value="DSRM_MRPL3_like"/>
    <property type="match status" value="1"/>
</dbReference>
<dbReference type="SMART" id="SM00358">
    <property type="entry name" value="DSRM"/>
    <property type="match status" value="1"/>
</dbReference>
<dbReference type="AlphaFoldDB" id="A0A058Z7Q8"/>
<keyword evidence="5" id="KW-0687">Ribonucleoprotein</keyword>
<dbReference type="Pfam" id="PF14622">
    <property type="entry name" value="Ribonucleas_3_3"/>
    <property type="match status" value="1"/>
</dbReference>
<comment type="subcellular location">
    <subcellularLocation>
        <location evidence="1">Mitochondrion</location>
    </subcellularLocation>
</comment>
<keyword evidence="4" id="KW-0496">Mitochondrion</keyword>
<gene>
    <name evidence="11" type="ORF">H696_03605</name>
</gene>
<dbReference type="GO" id="GO:0004525">
    <property type="term" value="F:ribonuclease III activity"/>
    <property type="evidence" value="ECO:0007669"/>
    <property type="project" value="InterPro"/>
</dbReference>
<dbReference type="GO" id="GO:0005739">
    <property type="term" value="C:mitochondrion"/>
    <property type="evidence" value="ECO:0007669"/>
    <property type="project" value="TreeGrafter"/>
</dbReference>
<dbReference type="GO" id="GO:0006396">
    <property type="term" value="P:RNA processing"/>
    <property type="evidence" value="ECO:0007669"/>
    <property type="project" value="InterPro"/>
</dbReference>
<dbReference type="CDD" id="cd00593">
    <property type="entry name" value="RIBOc"/>
    <property type="match status" value="1"/>
</dbReference>
<keyword evidence="2 8" id="KW-0694">RNA-binding</keyword>
<dbReference type="OMA" id="KAWYLYE"/>
<keyword evidence="3" id="KW-0689">Ribosomal protein</keyword>
<dbReference type="InterPro" id="IPR044443">
    <property type="entry name" value="Ribosomal_mL44_DSRM_fung"/>
</dbReference>
<dbReference type="InterPro" id="IPR014720">
    <property type="entry name" value="dsRBD_dom"/>
</dbReference>
<evidence type="ECO:0000256" key="6">
    <source>
        <dbReference type="ARBA" id="ARBA00024034"/>
    </source>
</evidence>
<dbReference type="SUPFAM" id="SSF54768">
    <property type="entry name" value="dsRNA-binding domain-like"/>
    <property type="match status" value="1"/>
</dbReference>
<evidence type="ECO:0000256" key="8">
    <source>
        <dbReference type="PROSITE-ProRule" id="PRU00266"/>
    </source>
</evidence>
<dbReference type="InterPro" id="IPR044444">
    <property type="entry name" value="Ribosomal_mL44_DSRM_metazoa"/>
</dbReference>
<accession>A0A058Z7Q8</accession>
<evidence type="ECO:0000256" key="2">
    <source>
        <dbReference type="ARBA" id="ARBA00022884"/>
    </source>
</evidence>
<reference evidence="11" key="1">
    <citation type="submission" date="2013-04" db="EMBL/GenBank/DDBJ databases">
        <title>The Genome Sequence of Fonticula alba ATCC 38817.</title>
        <authorList>
            <consortium name="The Broad Institute Genomics Platform"/>
            <person name="Russ C."/>
            <person name="Cuomo C."/>
            <person name="Burger G."/>
            <person name="Gray M.W."/>
            <person name="Holland P.W.H."/>
            <person name="King N."/>
            <person name="Lang F.B.F."/>
            <person name="Roger A.J."/>
            <person name="Ruiz-Trillo I."/>
            <person name="Brown M."/>
            <person name="Walker B."/>
            <person name="Young S."/>
            <person name="Zeng Q."/>
            <person name="Gargeya S."/>
            <person name="Fitzgerald M."/>
            <person name="Haas B."/>
            <person name="Abouelleil A."/>
            <person name="Allen A.W."/>
            <person name="Alvarado L."/>
            <person name="Arachchi H.M."/>
            <person name="Berlin A.M."/>
            <person name="Chapman S.B."/>
            <person name="Gainer-Dewar J."/>
            <person name="Goldberg J."/>
            <person name="Griggs A."/>
            <person name="Gujja S."/>
            <person name="Hansen M."/>
            <person name="Howarth C."/>
            <person name="Imamovic A."/>
            <person name="Ireland A."/>
            <person name="Larimer J."/>
            <person name="McCowan C."/>
            <person name="Murphy C."/>
            <person name="Pearson M."/>
            <person name="Poon T.W."/>
            <person name="Priest M."/>
            <person name="Roberts A."/>
            <person name="Saif S."/>
            <person name="Shea T."/>
            <person name="Sisk P."/>
            <person name="Sykes S."/>
            <person name="Wortman J."/>
            <person name="Nusbaum C."/>
            <person name="Birren B."/>
        </authorList>
    </citation>
    <scope>NUCLEOTIDE SEQUENCE [LARGE SCALE GENOMIC DNA]</scope>
    <source>
        <strain evidence="11">ATCC 38817</strain>
    </source>
</reference>
<dbReference type="eggNOG" id="KOG3769">
    <property type="taxonomic scope" value="Eukaryota"/>
</dbReference>
<dbReference type="Proteomes" id="UP000030693">
    <property type="component" value="Unassembled WGS sequence"/>
</dbReference>
<dbReference type="Gene3D" id="1.10.1520.10">
    <property type="entry name" value="Ribonuclease III domain"/>
    <property type="match status" value="1"/>
</dbReference>
<dbReference type="OrthoDB" id="67027at2759"/>